<feature type="transmembrane region" description="Helical" evidence="8">
    <location>
        <begin position="188"/>
        <end position="213"/>
    </location>
</feature>
<evidence type="ECO:0000256" key="6">
    <source>
        <dbReference type="ARBA" id="ARBA00022989"/>
    </source>
</evidence>
<comment type="caution">
    <text evidence="9">The sequence shown here is derived from an EMBL/GenBank/DDBJ whole genome shotgun (WGS) entry which is preliminary data.</text>
</comment>
<comment type="subcellular location">
    <subcellularLocation>
        <location evidence="1">Cell membrane</location>
        <topology evidence="1">Multi-pass membrane protein</topology>
    </subcellularLocation>
</comment>
<dbReference type="Gene3D" id="1.20.1530.20">
    <property type="match status" value="1"/>
</dbReference>
<dbReference type="InterPro" id="IPR038770">
    <property type="entry name" value="Na+/solute_symporter_sf"/>
</dbReference>
<dbReference type="EMBL" id="JADIML010000091">
    <property type="protein sequence ID" value="MBO8462939.1"/>
    <property type="molecule type" value="Genomic_DNA"/>
</dbReference>
<proteinExistence type="inferred from homology"/>
<gene>
    <name evidence="9" type="ORF">IAC13_03285</name>
</gene>
<comment type="similarity">
    <text evidence="2">Belongs to the auxin efflux carrier (TC 2.A.69) family.</text>
</comment>
<feature type="transmembrane region" description="Helical" evidence="8">
    <location>
        <begin position="64"/>
        <end position="84"/>
    </location>
</feature>
<dbReference type="InterPro" id="IPR004776">
    <property type="entry name" value="Mem_transp_PIN-like"/>
</dbReference>
<protein>
    <submittedName>
        <fullName evidence="9">AEC family transporter</fullName>
    </submittedName>
</protein>
<keyword evidence="6 8" id="KW-1133">Transmembrane helix</keyword>
<reference evidence="9" key="1">
    <citation type="submission" date="2020-10" db="EMBL/GenBank/DDBJ databases">
        <authorList>
            <person name="Gilroy R."/>
        </authorList>
    </citation>
    <scope>NUCLEOTIDE SEQUENCE</scope>
    <source>
        <strain evidence="9">E3-2379</strain>
    </source>
</reference>
<evidence type="ECO:0000256" key="3">
    <source>
        <dbReference type="ARBA" id="ARBA00022448"/>
    </source>
</evidence>
<dbReference type="GO" id="GO:0005886">
    <property type="term" value="C:plasma membrane"/>
    <property type="evidence" value="ECO:0007669"/>
    <property type="project" value="UniProtKB-SubCell"/>
</dbReference>
<evidence type="ECO:0000313" key="10">
    <source>
        <dbReference type="Proteomes" id="UP000823618"/>
    </source>
</evidence>
<sequence>MTEVFIKAGAYIFIICLAYFLKKIKFFKEGEHKIISKIVLNITLPAAILSSFERVEHLSGQLFFILLIGFLGNVGVLFFAWLICRNKSREDKVYWMCNSAGYNIGCFTLPYAQGFLGPIGVVVTCLFDAGNSIMCTGGTYAIASNVIESGQGDKIDIKGTCKKLLCSVPFDCYLIAVIMKSFEIPFPAFISQLSTTIGNANGFLSMLMIGMMLEIHANKEYLKKVFSLLAVRYMFAAVMAVILYYGLPFEADVRKTLAVISFAPLAALACVFTERCNGDIELSGMTNSISVILSMIFMTILILVI</sequence>
<dbReference type="AlphaFoldDB" id="A0A9D9I0E3"/>
<keyword evidence="4" id="KW-1003">Cell membrane</keyword>
<dbReference type="Proteomes" id="UP000823618">
    <property type="component" value="Unassembled WGS sequence"/>
</dbReference>
<dbReference type="PANTHER" id="PTHR36838">
    <property type="entry name" value="AUXIN EFFLUX CARRIER FAMILY PROTEIN"/>
    <property type="match status" value="1"/>
</dbReference>
<feature type="transmembrane region" description="Helical" evidence="8">
    <location>
        <begin position="164"/>
        <end position="182"/>
    </location>
</feature>
<evidence type="ECO:0000256" key="1">
    <source>
        <dbReference type="ARBA" id="ARBA00004651"/>
    </source>
</evidence>
<feature type="transmembrane region" description="Helical" evidence="8">
    <location>
        <begin position="6"/>
        <end position="22"/>
    </location>
</feature>
<reference evidence="9" key="2">
    <citation type="journal article" date="2021" name="PeerJ">
        <title>Extensive microbial diversity within the chicken gut microbiome revealed by metagenomics and culture.</title>
        <authorList>
            <person name="Gilroy R."/>
            <person name="Ravi A."/>
            <person name="Getino M."/>
            <person name="Pursley I."/>
            <person name="Horton D.L."/>
            <person name="Alikhan N.F."/>
            <person name="Baker D."/>
            <person name="Gharbi K."/>
            <person name="Hall N."/>
            <person name="Watson M."/>
            <person name="Adriaenssens E.M."/>
            <person name="Foster-Nyarko E."/>
            <person name="Jarju S."/>
            <person name="Secka A."/>
            <person name="Antonio M."/>
            <person name="Oren A."/>
            <person name="Chaudhuri R.R."/>
            <person name="La Ragione R."/>
            <person name="Hildebrand F."/>
            <person name="Pallen M.J."/>
        </authorList>
    </citation>
    <scope>NUCLEOTIDE SEQUENCE</scope>
    <source>
        <strain evidence="9">E3-2379</strain>
    </source>
</reference>
<keyword evidence="5 8" id="KW-0812">Transmembrane</keyword>
<accession>A0A9D9I0E3</accession>
<name>A0A9D9I0E3_9FIRM</name>
<keyword evidence="3" id="KW-0813">Transport</keyword>
<evidence type="ECO:0000256" key="2">
    <source>
        <dbReference type="ARBA" id="ARBA00010145"/>
    </source>
</evidence>
<evidence type="ECO:0000256" key="7">
    <source>
        <dbReference type="ARBA" id="ARBA00023136"/>
    </source>
</evidence>
<feature type="transmembrane region" description="Helical" evidence="8">
    <location>
        <begin position="284"/>
        <end position="304"/>
    </location>
</feature>
<evidence type="ECO:0000313" key="9">
    <source>
        <dbReference type="EMBL" id="MBO8462939.1"/>
    </source>
</evidence>
<feature type="transmembrane region" description="Helical" evidence="8">
    <location>
        <begin position="225"/>
        <end position="247"/>
    </location>
</feature>
<feature type="transmembrane region" description="Helical" evidence="8">
    <location>
        <begin position="34"/>
        <end position="52"/>
    </location>
</feature>
<evidence type="ECO:0000256" key="8">
    <source>
        <dbReference type="SAM" id="Phobius"/>
    </source>
</evidence>
<keyword evidence="7 8" id="KW-0472">Membrane</keyword>
<dbReference type="PANTHER" id="PTHR36838:SF3">
    <property type="entry name" value="TRANSPORTER AUXIN EFFLUX CARRIER EC FAMILY"/>
    <property type="match status" value="1"/>
</dbReference>
<dbReference type="Pfam" id="PF03547">
    <property type="entry name" value="Mem_trans"/>
    <property type="match status" value="1"/>
</dbReference>
<dbReference type="GO" id="GO:0055085">
    <property type="term" value="P:transmembrane transport"/>
    <property type="evidence" value="ECO:0007669"/>
    <property type="project" value="InterPro"/>
</dbReference>
<evidence type="ECO:0000256" key="5">
    <source>
        <dbReference type="ARBA" id="ARBA00022692"/>
    </source>
</evidence>
<organism evidence="9 10">
    <name type="scientific">Candidatus Scybalomonas excrementavium</name>
    <dbReference type="NCBI Taxonomy" id="2840943"/>
    <lineage>
        <taxon>Bacteria</taxon>
        <taxon>Bacillati</taxon>
        <taxon>Bacillota</taxon>
        <taxon>Clostridia</taxon>
        <taxon>Lachnospirales</taxon>
        <taxon>Lachnospiraceae</taxon>
        <taxon>Lachnospiraceae incertae sedis</taxon>
        <taxon>Candidatus Scybalomonas</taxon>
    </lineage>
</organism>
<evidence type="ECO:0000256" key="4">
    <source>
        <dbReference type="ARBA" id="ARBA00022475"/>
    </source>
</evidence>